<evidence type="ECO:0000313" key="2">
    <source>
        <dbReference type="Proteomes" id="UP000037122"/>
    </source>
</evidence>
<name>A0A0L0NS06_CANAR</name>
<dbReference type="EMBL" id="LGST01000047">
    <property type="protein sequence ID" value="KND96926.1"/>
    <property type="molecule type" value="Genomic_DNA"/>
</dbReference>
<reference evidence="2" key="1">
    <citation type="journal article" date="2015" name="BMC Genomics">
        <title>Draft genome of a commonly misdiagnosed multidrug resistant pathogen Candida auris.</title>
        <authorList>
            <person name="Chatterjee S."/>
            <person name="Alampalli S.V."/>
            <person name="Nageshan R.K."/>
            <person name="Chettiar S.T."/>
            <person name="Joshi S."/>
            <person name="Tatu U.S."/>
        </authorList>
    </citation>
    <scope>NUCLEOTIDE SEQUENCE [LARGE SCALE GENOMIC DNA]</scope>
    <source>
        <strain evidence="2">6684</strain>
    </source>
</reference>
<dbReference type="AlphaFoldDB" id="A0A0L0NS06"/>
<accession>A0A0L0NS06</accession>
<dbReference type="Proteomes" id="UP000037122">
    <property type="component" value="Unassembled WGS sequence"/>
</dbReference>
<gene>
    <name evidence="1" type="ORF">QG37_06617</name>
</gene>
<comment type="caution">
    <text evidence="1">The sequence shown here is derived from an EMBL/GenBank/DDBJ whole genome shotgun (WGS) entry which is preliminary data.</text>
</comment>
<protein>
    <submittedName>
        <fullName evidence="1">Uncharacterized protein</fullName>
    </submittedName>
</protein>
<organism evidence="1 2">
    <name type="scientific">Candidozyma auris</name>
    <name type="common">Yeast</name>
    <name type="synonym">Candida auris</name>
    <dbReference type="NCBI Taxonomy" id="498019"/>
    <lineage>
        <taxon>Eukaryota</taxon>
        <taxon>Fungi</taxon>
        <taxon>Dikarya</taxon>
        <taxon>Ascomycota</taxon>
        <taxon>Saccharomycotina</taxon>
        <taxon>Pichiomycetes</taxon>
        <taxon>Metschnikowiaceae</taxon>
        <taxon>Candidozyma</taxon>
    </lineage>
</organism>
<sequence length="82" mass="9034">MKREKNKREGKFPPLYILVPPVLRGRKNFGCPQALAAKDATLSGFHGALWGTCGRSNCCTHEGNVIDFKTMGSQGGDRSIRR</sequence>
<evidence type="ECO:0000313" key="1">
    <source>
        <dbReference type="EMBL" id="KND96926.1"/>
    </source>
</evidence>
<dbReference type="VEuPathDB" id="FungiDB:QG37_06617"/>
<proteinExistence type="predicted"/>